<dbReference type="InterPro" id="IPR003018">
    <property type="entry name" value="GAF"/>
</dbReference>
<dbReference type="PROSITE" id="PS50883">
    <property type="entry name" value="EAL"/>
    <property type="match status" value="1"/>
</dbReference>
<evidence type="ECO:0000259" key="1">
    <source>
        <dbReference type="PROSITE" id="PS50883"/>
    </source>
</evidence>
<dbReference type="InterPro" id="IPR052155">
    <property type="entry name" value="Biofilm_reg_signaling"/>
</dbReference>
<dbReference type="SUPFAM" id="SSF55073">
    <property type="entry name" value="Nucleotide cyclase"/>
    <property type="match status" value="1"/>
</dbReference>
<keyword evidence="4" id="KW-1185">Reference proteome</keyword>
<evidence type="ECO:0000313" key="3">
    <source>
        <dbReference type="EMBL" id="MCC2616130.1"/>
    </source>
</evidence>
<accession>A0ABS8G6F4</accession>
<dbReference type="Pfam" id="PF13185">
    <property type="entry name" value="GAF_2"/>
    <property type="match status" value="2"/>
</dbReference>
<dbReference type="InterPro" id="IPR029016">
    <property type="entry name" value="GAF-like_dom_sf"/>
</dbReference>
<dbReference type="Gene3D" id="3.30.450.40">
    <property type="match status" value="2"/>
</dbReference>
<feature type="domain" description="GGDEF" evidence="2">
    <location>
        <begin position="408"/>
        <end position="544"/>
    </location>
</feature>
<dbReference type="Gene3D" id="3.30.70.270">
    <property type="match status" value="1"/>
</dbReference>
<evidence type="ECO:0000259" key="2">
    <source>
        <dbReference type="PROSITE" id="PS50887"/>
    </source>
</evidence>
<dbReference type="Pfam" id="PF00563">
    <property type="entry name" value="EAL"/>
    <property type="match status" value="1"/>
</dbReference>
<gene>
    <name evidence="3" type="ORF">LJ739_07755</name>
</gene>
<dbReference type="CDD" id="cd01948">
    <property type="entry name" value="EAL"/>
    <property type="match status" value="1"/>
</dbReference>
<dbReference type="InterPro" id="IPR043128">
    <property type="entry name" value="Rev_trsase/Diguanyl_cyclase"/>
</dbReference>
<dbReference type="Gene3D" id="3.20.20.450">
    <property type="entry name" value="EAL domain"/>
    <property type="match status" value="1"/>
</dbReference>
<dbReference type="SUPFAM" id="SSF141868">
    <property type="entry name" value="EAL domain-like"/>
    <property type="match status" value="1"/>
</dbReference>
<dbReference type="PANTHER" id="PTHR44757:SF2">
    <property type="entry name" value="BIOFILM ARCHITECTURE MAINTENANCE PROTEIN MBAA"/>
    <property type="match status" value="1"/>
</dbReference>
<reference evidence="3 4" key="1">
    <citation type="submission" date="2021-10" db="EMBL/GenBank/DDBJ databases">
        <title>Draft genome of Aestuariibacter halophilus JC2043.</title>
        <authorList>
            <person name="Emsley S.A."/>
            <person name="Pfannmuller K.M."/>
            <person name="Ushijima B."/>
            <person name="Saw J.H."/>
            <person name="Videau P."/>
        </authorList>
    </citation>
    <scope>NUCLEOTIDE SEQUENCE [LARGE SCALE GENOMIC DNA]</scope>
    <source>
        <strain evidence="3 4">JC2043</strain>
    </source>
</reference>
<dbReference type="NCBIfam" id="TIGR00254">
    <property type="entry name" value="GGDEF"/>
    <property type="match status" value="1"/>
</dbReference>
<dbReference type="SMART" id="SM00052">
    <property type="entry name" value="EAL"/>
    <property type="match status" value="1"/>
</dbReference>
<dbReference type="InterPro" id="IPR035919">
    <property type="entry name" value="EAL_sf"/>
</dbReference>
<evidence type="ECO:0000313" key="4">
    <source>
        <dbReference type="Proteomes" id="UP001520878"/>
    </source>
</evidence>
<dbReference type="SMART" id="SM00065">
    <property type="entry name" value="GAF"/>
    <property type="match status" value="2"/>
</dbReference>
<organism evidence="3 4">
    <name type="scientific">Fluctibacter halophilus</name>
    <dbReference type="NCBI Taxonomy" id="226011"/>
    <lineage>
        <taxon>Bacteria</taxon>
        <taxon>Pseudomonadati</taxon>
        <taxon>Pseudomonadota</taxon>
        <taxon>Gammaproteobacteria</taxon>
        <taxon>Alteromonadales</taxon>
        <taxon>Alteromonadaceae</taxon>
        <taxon>Fluctibacter</taxon>
    </lineage>
</organism>
<feature type="domain" description="EAL" evidence="1">
    <location>
        <begin position="553"/>
        <end position="807"/>
    </location>
</feature>
<dbReference type="PROSITE" id="PS50887">
    <property type="entry name" value="GGDEF"/>
    <property type="match status" value="1"/>
</dbReference>
<dbReference type="Proteomes" id="UP001520878">
    <property type="component" value="Unassembled WGS sequence"/>
</dbReference>
<dbReference type="EMBL" id="JAJEWP010000001">
    <property type="protein sequence ID" value="MCC2616130.1"/>
    <property type="molecule type" value="Genomic_DNA"/>
</dbReference>
<name>A0ABS8G6F4_9ALTE</name>
<dbReference type="InterPro" id="IPR029787">
    <property type="entry name" value="Nucleotide_cyclase"/>
</dbReference>
<sequence>MTTERLTNLLSSGHYAPQAPTLESLTQSNQYLGALIQFVTSTLEMHSIEDIAWFLTERVIGQLGFEDCIVYLYDENTGKLVQTAAYGDKNPNGKIILDPILLDIGEGIVGRCAASKTTVLVDDLSGESDYIVDDKQRQSELAVPILFEGQLVGVIDSEHSQQGFYTPHHVSTLQAIASVIASKYASLQNVRKLETTIHALEDVKRLQKALFDITELVHLSADLNDFYIKLHHILSDLIPSDSMYIVQSDDNGEHFICPYSYAPDAGHTFEHCIAEQTLTQRLAQTVFAEQHPQLYDVETLGQLADRWGISGNSALPYAWMGVPLMIDNQIRGVVVVQNTRRRAPFSEKSQEALCYVAQKISIAIKRKNDETLLQHLALHDELTGLPNRALFIDRLSHALEKDARRAQKLTCILFLDLDRFKLVNDTYGHHVGDKLLKSVGETVKQCLRKEDTLARFGGDEFAILLEDVEDMSGAAQLSTRIIEALGGSLPAGEYRVPASTSIGIVHANEFVTDTLLPSDMLRCADDAMYQAKQQGKGCFVFHHQITDQHVKDTLIIEQELAEAIKADQFECYLQPIVNLDTQAVVGFETLIRWAHPSKGVVSPADFIEIAEKSGQIIDIDRFMLVKACELLASWLPSMQPLPYLNINLSSNSIAAEDFLNFFTATLKKHRIPPGALNIEITERALINHLGKANFILHEVKKTGQRVILDDFGTGYSSLSYLHQLPIDVVKIDRSFVSTLEQSETSQSITTAIISLANSLNMEVVVEGIEDTVQRDIVLALGARYGQGFLFHKPMDIPSAVKLLARYTTKST</sequence>
<dbReference type="InterPro" id="IPR001633">
    <property type="entry name" value="EAL_dom"/>
</dbReference>
<dbReference type="InterPro" id="IPR000160">
    <property type="entry name" value="GGDEF_dom"/>
</dbReference>
<dbReference type="Pfam" id="PF00990">
    <property type="entry name" value="GGDEF"/>
    <property type="match status" value="1"/>
</dbReference>
<dbReference type="RefSeq" id="WP_229158825.1">
    <property type="nucleotide sequence ID" value="NZ_JAJEWP010000001.1"/>
</dbReference>
<dbReference type="SUPFAM" id="SSF55781">
    <property type="entry name" value="GAF domain-like"/>
    <property type="match status" value="2"/>
</dbReference>
<dbReference type="CDD" id="cd01949">
    <property type="entry name" value="GGDEF"/>
    <property type="match status" value="1"/>
</dbReference>
<dbReference type="SMART" id="SM00267">
    <property type="entry name" value="GGDEF"/>
    <property type="match status" value="1"/>
</dbReference>
<protein>
    <submittedName>
        <fullName evidence="3">EAL domain-containing protein</fullName>
    </submittedName>
</protein>
<dbReference type="PANTHER" id="PTHR44757">
    <property type="entry name" value="DIGUANYLATE CYCLASE DGCP"/>
    <property type="match status" value="1"/>
</dbReference>
<proteinExistence type="predicted"/>
<comment type="caution">
    <text evidence="3">The sequence shown here is derived from an EMBL/GenBank/DDBJ whole genome shotgun (WGS) entry which is preliminary data.</text>
</comment>